<dbReference type="AlphaFoldDB" id="L8H6B1"/>
<feature type="region of interest" description="Disordered" evidence="1">
    <location>
        <begin position="1"/>
        <end position="22"/>
    </location>
</feature>
<protein>
    <recommendedName>
        <fullName evidence="2">PB1 domain-containing protein</fullName>
    </recommendedName>
</protein>
<dbReference type="EMBL" id="KB007909">
    <property type="protein sequence ID" value="ELR20772.1"/>
    <property type="molecule type" value="Genomic_DNA"/>
</dbReference>
<evidence type="ECO:0000313" key="3">
    <source>
        <dbReference type="EMBL" id="ELR20772.1"/>
    </source>
</evidence>
<sequence>MQHFEEKSRAKKKQEQEQELAADSQRLDLVRRVLYLSDEEVKRSLDGLQEHRHTESEMVGRSRSPTLGRLRKQGQVATLMQQEMVQDRSLVHFIPPPRYTDLVELMRTSPLRIPSTALIQFRDSDGDLLPLRHQDDLNYFLDNHKRSHQPTAISGLSLFVHL</sequence>
<name>L8H6B1_ACACF</name>
<dbReference type="SUPFAM" id="SSF54277">
    <property type="entry name" value="CAD &amp; PB1 domains"/>
    <property type="match status" value="1"/>
</dbReference>
<dbReference type="KEGG" id="acan:ACA1_055380"/>
<dbReference type="Proteomes" id="UP000011083">
    <property type="component" value="Unassembled WGS sequence"/>
</dbReference>
<evidence type="ECO:0000259" key="2">
    <source>
        <dbReference type="Pfam" id="PF00564"/>
    </source>
</evidence>
<gene>
    <name evidence="3" type="ORF">ACA1_055380</name>
</gene>
<dbReference type="VEuPathDB" id="AmoebaDB:ACA1_055380"/>
<evidence type="ECO:0000256" key="1">
    <source>
        <dbReference type="SAM" id="MobiDB-lite"/>
    </source>
</evidence>
<reference evidence="3 4" key="1">
    <citation type="journal article" date="2013" name="Genome Biol.">
        <title>Genome of Acanthamoeba castellanii highlights extensive lateral gene transfer and early evolution of tyrosine kinase signaling.</title>
        <authorList>
            <person name="Clarke M."/>
            <person name="Lohan A.J."/>
            <person name="Liu B."/>
            <person name="Lagkouvardos I."/>
            <person name="Roy S."/>
            <person name="Zafar N."/>
            <person name="Bertelli C."/>
            <person name="Schilde C."/>
            <person name="Kianianmomeni A."/>
            <person name="Burglin T.R."/>
            <person name="Frech C."/>
            <person name="Turcotte B."/>
            <person name="Kopec K.O."/>
            <person name="Synnott J.M."/>
            <person name="Choo C."/>
            <person name="Paponov I."/>
            <person name="Finkler A."/>
            <person name="Soon Heng Tan C."/>
            <person name="Hutchins A.P."/>
            <person name="Weinmeier T."/>
            <person name="Rattei T."/>
            <person name="Chu J.S."/>
            <person name="Gimenez G."/>
            <person name="Irimia M."/>
            <person name="Rigden D.J."/>
            <person name="Fitzpatrick D.A."/>
            <person name="Lorenzo-Morales J."/>
            <person name="Bateman A."/>
            <person name="Chiu C.H."/>
            <person name="Tang P."/>
            <person name="Hegemann P."/>
            <person name="Fromm H."/>
            <person name="Raoult D."/>
            <person name="Greub G."/>
            <person name="Miranda-Saavedra D."/>
            <person name="Chen N."/>
            <person name="Nash P."/>
            <person name="Ginger M.L."/>
            <person name="Horn M."/>
            <person name="Schaap P."/>
            <person name="Caler L."/>
            <person name="Loftus B."/>
        </authorList>
    </citation>
    <scope>NUCLEOTIDE SEQUENCE [LARGE SCALE GENOMIC DNA]</scope>
    <source>
        <strain evidence="3 4">Neff</strain>
    </source>
</reference>
<dbReference type="InterPro" id="IPR000270">
    <property type="entry name" value="PB1_dom"/>
</dbReference>
<dbReference type="GeneID" id="14921642"/>
<accession>L8H6B1</accession>
<evidence type="ECO:0000313" key="4">
    <source>
        <dbReference type="Proteomes" id="UP000011083"/>
    </source>
</evidence>
<organism evidence="3 4">
    <name type="scientific">Acanthamoeba castellanii (strain ATCC 30010 / Neff)</name>
    <dbReference type="NCBI Taxonomy" id="1257118"/>
    <lineage>
        <taxon>Eukaryota</taxon>
        <taxon>Amoebozoa</taxon>
        <taxon>Discosea</taxon>
        <taxon>Longamoebia</taxon>
        <taxon>Centramoebida</taxon>
        <taxon>Acanthamoebidae</taxon>
        <taxon>Acanthamoeba</taxon>
    </lineage>
</organism>
<proteinExistence type="predicted"/>
<dbReference type="Pfam" id="PF00564">
    <property type="entry name" value="PB1"/>
    <property type="match status" value="1"/>
</dbReference>
<keyword evidence="4" id="KW-1185">Reference proteome</keyword>
<dbReference type="RefSeq" id="XP_004344175.1">
    <property type="nucleotide sequence ID" value="XM_004344125.1"/>
</dbReference>
<feature type="compositionally biased region" description="Basic and acidic residues" evidence="1">
    <location>
        <begin position="1"/>
        <end position="16"/>
    </location>
</feature>
<feature type="domain" description="PB1" evidence="2">
    <location>
        <begin position="90"/>
        <end position="160"/>
    </location>
</feature>